<keyword evidence="5 6" id="KW-0472">Membrane</keyword>
<evidence type="ECO:0000256" key="3">
    <source>
        <dbReference type="ARBA" id="ARBA00022692"/>
    </source>
</evidence>
<sequence length="286" mass="31444">MESKDWFLLTLLAAIWGSAFMFIKISAVDFGPILLVTLRLLIAGVVFMPLLLQRKYRLLFRSHLPGILIIGIFSNALPFTLFAFASLGATSNMLGILNGTTAFLTTVIAYFWLSESISTKQVIGLCLGFFGVIILVNPANGSATLTASLCALFGSLCYAFNGNYLQKYHANSDKKVLIGWSMLFGGILMVPIAAFNLPEAMPNLNSIFALLWLAVVSTGIGYLGYIRLIERIGAVKTSTLTYLLPVFSILWGAIFLQEKITIFIFGGFIFVMMGMYFSNTTTRVKK</sequence>
<comment type="caution">
    <text evidence="8">The sequence shown here is derived from an EMBL/GenBank/DDBJ whole genome shotgun (WGS) entry which is preliminary data.</text>
</comment>
<feature type="transmembrane region" description="Helical" evidence="6">
    <location>
        <begin position="260"/>
        <end position="278"/>
    </location>
</feature>
<dbReference type="EMBL" id="AMWX01000001">
    <property type="protein sequence ID" value="EKO36942.1"/>
    <property type="molecule type" value="Genomic_DNA"/>
</dbReference>
<feature type="transmembrane region" description="Helical" evidence="6">
    <location>
        <begin position="145"/>
        <end position="165"/>
    </location>
</feature>
<feature type="domain" description="EamA" evidence="7">
    <location>
        <begin position="8"/>
        <end position="136"/>
    </location>
</feature>
<dbReference type="InterPro" id="IPR050638">
    <property type="entry name" value="AA-Vitamin_Transporters"/>
</dbReference>
<feature type="domain" description="EamA" evidence="7">
    <location>
        <begin position="147"/>
        <end position="279"/>
    </location>
</feature>
<organism evidence="8 9">
    <name type="scientific">SAR86 cluster bacterium SAR86E</name>
    <dbReference type="NCBI Taxonomy" id="1208365"/>
    <lineage>
        <taxon>Bacteria</taxon>
        <taxon>Pseudomonadati</taxon>
        <taxon>Pseudomonadota</taxon>
        <taxon>Gammaproteobacteria</taxon>
        <taxon>SAR86 cluster</taxon>
    </lineage>
</organism>
<feature type="transmembrane region" description="Helical" evidence="6">
    <location>
        <begin position="64"/>
        <end position="87"/>
    </location>
</feature>
<feature type="transmembrane region" description="Helical" evidence="6">
    <location>
        <begin position="93"/>
        <end position="113"/>
    </location>
</feature>
<dbReference type="Pfam" id="PF00892">
    <property type="entry name" value="EamA"/>
    <property type="match status" value="2"/>
</dbReference>
<dbReference type="GO" id="GO:0016020">
    <property type="term" value="C:membrane"/>
    <property type="evidence" value="ECO:0007669"/>
    <property type="project" value="UniProtKB-SubCell"/>
</dbReference>
<evidence type="ECO:0000256" key="1">
    <source>
        <dbReference type="ARBA" id="ARBA00004141"/>
    </source>
</evidence>
<dbReference type="PANTHER" id="PTHR32322">
    <property type="entry name" value="INNER MEMBRANE TRANSPORTER"/>
    <property type="match status" value="1"/>
</dbReference>
<comment type="subcellular location">
    <subcellularLocation>
        <location evidence="1">Membrane</location>
        <topology evidence="1">Multi-pass membrane protein</topology>
    </subcellularLocation>
</comment>
<feature type="transmembrane region" description="Helical" evidence="6">
    <location>
        <begin position="33"/>
        <end position="52"/>
    </location>
</feature>
<evidence type="ECO:0000313" key="9">
    <source>
        <dbReference type="Proteomes" id="UP000010310"/>
    </source>
</evidence>
<evidence type="ECO:0000313" key="8">
    <source>
        <dbReference type="EMBL" id="EKO36942.1"/>
    </source>
</evidence>
<dbReference type="AlphaFoldDB" id="K6FE77"/>
<protein>
    <submittedName>
        <fullName evidence="8">EamA-like transporter family protein</fullName>
    </submittedName>
</protein>
<feature type="transmembrane region" description="Helical" evidence="6">
    <location>
        <begin position="237"/>
        <end position="254"/>
    </location>
</feature>
<dbReference type="InterPro" id="IPR037185">
    <property type="entry name" value="EmrE-like"/>
</dbReference>
<evidence type="ECO:0000256" key="6">
    <source>
        <dbReference type="SAM" id="Phobius"/>
    </source>
</evidence>
<dbReference type="Proteomes" id="UP000010310">
    <property type="component" value="Unassembled WGS sequence"/>
</dbReference>
<gene>
    <name evidence="8" type="ORF">B273_0240</name>
</gene>
<feature type="transmembrane region" description="Helical" evidence="6">
    <location>
        <begin position="122"/>
        <end position="139"/>
    </location>
</feature>
<evidence type="ECO:0000259" key="7">
    <source>
        <dbReference type="Pfam" id="PF00892"/>
    </source>
</evidence>
<feature type="transmembrane region" description="Helical" evidence="6">
    <location>
        <begin position="207"/>
        <end position="225"/>
    </location>
</feature>
<dbReference type="STRING" id="1208365.B273_0240"/>
<feature type="transmembrane region" description="Helical" evidence="6">
    <location>
        <begin position="177"/>
        <end position="195"/>
    </location>
</feature>
<comment type="similarity">
    <text evidence="2">Belongs to the EamA transporter family.</text>
</comment>
<evidence type="ECO:0000256" key="4">
    <source>
        <dbReference type="ARBA" id="ARBA00022989"/>
    </source>
</evidence>
<evidence type="ECO:0000256" key="5">
    <source>
        <dbReference type="ARBA" id="ARBA00023136"/>
    </source>
</evidence>
<dbReference type="SUPFAM" id="SSF103481">
    <property type="entry name" value="Multidrug resistance efflux transporter EmrE"/>
    <property type="match status" value="2"/>
</dbReference>
<keyword evidence="9" id="KW-1185">Reference proteome</keyword>
<dbReference type="InterPro" id="IPR000620">
    <property type="entry name" value="EamA_dom"/>
</dbReference>
<name>K6FE77_9GAMM</name>
<reference evidence="8 9" key="1">
    <citation type="submission" date="2012-09" db="EMBL/GenBank/DDBJ databases">
        <authorList>
            <person name="Dupont C.L."/>
            <person name="Rusch D.B."/>
            <person name="Lombardo M.-J."/>
            <person name="Novotny M."/>
            <person name="Yee-Greenbaum J."/>
            <person name="Laskin R."/>
        </authorList>
    </citation>
    <scope>NUCLEOTIDE SEQUENCE [LARGE SCALE GENOMIC DNA]</scope>
    <source>
        <strain evidence="8">SAR86E</strain>
    </source>
</reference>
<evidence type="ECO:0000256" key="2">
    <source>
        <dbReference type="ARBA" id="ARBA00007362"/>
    </source>
</evidence>
<feature type="transmembrane region" description="Helical" evidence="6">
    <location>
        <begin position="7"/>
        <end position="27"/>
    </location>
</feature>
<dbReference type="PANTHER" id="PTHR32322:SF2">
    <property type="entry name" value="EAMA DOMAIN-CONTAINING PROTEIN"/>
    <property type="match status" value="1"/>
</dbReference>
<keyword evidence="4 6" id="KW-1133">Transmembrane helix</keyword>
<proteinExistence type="inferred from homology"/>
<accession>K6FE77</accession>
<keyword evidence="3 6" id="KW-0812">Transmembrane</keyword>